<dbReference type="PROSITE" id="PS50995">
    <property type="entry name" value="HTH_MARR_2"/>
    <property type="match status" value="1"/>
</dbReference>
<evidence type="ECO:0000256" key="3">
    <source>
        <dbReference type="ARBA" id="ARBA00023163"/>
    </source>
</evidence>
<sequence>MVNIDANIIADMRRFNRFYTNLLGVLDRHVLDSGYSFTEARVIIEIGLIEPCIANTLVESLQIDRSYMSRIIAKFCKEGFLVKENSTLDNRTNLIRLTPKGKTFYNQLNERSDEQILRLVQGLSEEEITELHASMLLIQKKLDISERIQNDTI</sequence>
<protein>
    <submittedName>
        <fullName evidence="4">Transcriptional regulator</fullName>
    </submittedName>
</protein>
<dbReference type="SMART" id="SM00347">
    <property type="entry name" value="HTH_MARR"/>
    <property type="match status" value="1"/>
</dbReference>
<dbReference type="GO" id="GO:0003677">
    <property type="term" value="F:DNA binding"/>
    <property type="evidence" value="ECO:0007669"/>
    <property type="project" value="UniProtKB-KW"/>
</dbReference>
<evidence type="ECO:0000313" key="5">
    <source>
        <dbReference type="Proteomes" id="UP000254400"/>
    </source>
</evidence>
<accession>A0A0F0FZ79</accession>
<dbReference type="InterPro" id="IPR036390">
    <property type="entry name" value="WH_DNA-bd_sf"/>
</dbReference>
<dbReference type="PANTHER" id="PTHR42756:SF1">
    <property type="entry name" value="TRANSCRIPTIONAL REPRESSOR OF EMRAB OPERON"/>
    <property type="match status" value="1"/>
</dbReference>
<name>A0A0F0FZ79_PAEPO</name>
<dbReference type="EMBL" id="UGSC01000001">
    <property type="protein sequence ID" value="SUA71898.1"/>
    <property type="molecule type" value="Genomic_DNA"/>
</dbReference>
<dbReference type="Pfam" id="PF12802">
    <property type="entry name" value="MarR_2"/>
    <property type="match status" value="1"/>
</dbReference>
<evidence type="ECO:0000256" key="1">
    <source>
        <dbReference type="ARBA" id="ARBA00023015"/>
    </source>
</evidence>
<keyword evidence="3" id="KW-0804">Transcription</keyword>
<dbReference type="Proteomes" id="UP000254400">
    <property type="component" value="Unassembled WGS sequence"/>
</dbReference>
<evidence type="ECO:0000256" key="2">
    <source>
        <dbReference type="ARBA" id="ARBA00023125"/>
    </source>
</evidence>
<evidence type="ECO:0000313" key="4">
    <source>
        <dbReference type="EMBL" id="SUA71898.1"/>
    </source>
</evidence>
<organism evidence="4 5">
    <name type="scientific">Paenibacillus polymyxa</name>
    <name type="common">Bacillus polymyxa</name>
    <dbReference type="NCBI Taxonomy" id="1406"/>
    <lineage>
        <taxon>Bacteria</taxon>
        <taxon>Bacillati</taxon>
        <taxon>Bacillota</taxon>
        <taxon>Bacilli</taxon>
        <taxon>Bacillales</taxon>
        <taxon>Paenibacillaceae</taxon>
        <taxon>Paenibacillus</taxon>
    </lineage>
</organism>
<keyword evidence="1" id="KW-0805">Transcription regulation</keyword>
<dbReference type="RefSeq" id="WP_016820414.1">
    <property type="nucleotide sequence ID" value="NZ_CP009909.1"/>
</dbReference>
<proteinExistence type="predicted"/>
<dbReference type="GO" id="GO:0003700">
    <property type="term" value="F:DNA-binding transcription factor activity"/>
    <property type="evidence" value="ECO:0007669"/>
    <property type="project" value="InterPro"/>
</dbReference>
<dbReference type="GeneID" id="93348137"/>
<dbReference type="PANTHER" id="PTHR42756">
    <property type="entry name" value="TRANSCRIPTIONAL REGULATOR, MARR"/>
    <property type="match status" value="1"/>
</dbReference>
<dbReference type="SUPFAM" id="SSF46785">
    <property type="entry name" value="Winged helix' DNA-binding domain"/>
    <property type="match status" value="1"/>
</dbReference>
<dbReference type="AlphaFoldDB" id="A0A0F0FZ79"/>
<reference evidence="4 5" key="1">
    <citation type="submission" date="2018-06" db="EMBL/GenBank/DDBJ databases">
        <authorList>
            <consortium name="Pathogen Informatics"/>
            <person name="Doyle S."/>
        </authorList>
    </citation>
    <scope>NUCLEOTIDE SEQUENCE [LARGE SCALE GENOMIC DNA]</scope>
    <source>
        <strain evidence="4 5">NCTC10343</strain>
    </source>
</reference>
<dbReference type="InterPro" id="IPR036388">
    <property type="entry name" value="WH-like_DNA-bd_sf"/>
</dbReference>
<gene>
    <name evidence="4" type="ORF">NCTC10343_04826</name>
</gene>
<dbReference type="InterPro" id="IPR000835">
    <property type="entry name" value="HTH_MarR-typ"/>
</dbReference>
<dbReference type="Gene3D" id="1.10.10.10">
    <property type="entry name" value="Winged helix-like DNA-binding domain superfamily/Winged helix DNA-binding domain"/>
    <property type="match status" value="1"/>
</dbReference>
<keyword evidence="2" id="KW-0238">DNA-binding</keyword>